<organism evidence="2 3">
    <name type="scientific">Allacma fusca</name>
    <dbReference type="NCBI Taxonomy" id="39272"/>
    <lineage>
        <taxon>Eukaryota</taxon>
        <taxon>Metazoa</taxon>
        <taxon>Ecdysozoa</taxon>
        <taxon>Arthropoda</taxon>
        <taxon>Hexapoda</taxon>
        <taxon>Collembola</taxon>
        <taxon>Symphypleona</taxon>
        <taxon>Sminthuridae</taxon>
        <taxon>Allacma</taxon>
    </lineage>
</organism>
<feature type="signal peptide" evidence="1">
    <location>
        <begin position="1"/>
        <end position="20"/>
    </location>
</feature>
<feature type="non-terminal residue" evidence="2">
    <location>
        <position position="112"/>
    </location>
</feature>
<feature type="chain" id="PRO_5035188226" evidence="1">
    <location>
        <begin position="21"/>
        <end position="112"/>
    </location>
</feature>
<dbReference type="Proteomes" id="UP000708208">
    <property type="component" value="Unassembled WGS sequence"/>
</dbReference>
<gene>
    <name evidence="2" type="ORF">AFUS01_LOCUS30787</name>
</gene>
<proteinExistence type="predicted"/>
<reference evidence="2" key="1">
    <citation type="submission" date="2021-06" db="EMBL/GenBank/DDBJ databases">
        <authorList>
            <person name="Hodson N. C."/>
            <person name="Mongue J. A."/>
            <person name="Jaron S. K."/>
        </authorList>
    </citation>
    <scope>NUCLEOTIDE SEQUENCE</scope>
</reference>
<keyword evidence="1" id="KW-0732">Signal</keyword>
<name>A0A8J2KV70_9HEXA</name>
<accession>A0A8J2KV70</accession>
<dbReference type="AlphaFoldDB" id="A0A8J2KV70"/>
<keyword evidence="3" id="KW-1185">Reference proteome</keyword>
<protein>
    <submittedName>
        <fullName evidence="2">Uncharacterized protein</fullName>
    </submittedName>
</protein>
<evidence type="ECO:0000313" key="2">
    <source>
        <dbReference type="EMBL" id="CAG7820397.1"/>
    </source>
</evidence>
<dbReference type="EMBL" id="CAJVCH010477077">
    <property type="protein sequence ID" value="CAG7820397.1"/>
    <property type="molecule type" value="Genomic_DNA"/>
</dbReference>
<evidence type="ECO:0000313" key="3">
    <source>
        <dbReference type="Proteomes" id="UP000708208"/>
    </source>
</evidence>
<comment type="caution">
    <text evidence="2">The sequence shown here is derived from an EMBL/GenBank/DDBJ whole genome shotgun (WGS) entry which is preliminary data.</text>
</comment>
<sequence>MQFYILFLLIAGTVVHVSNCRKLQHSASWIDQASPEGEFRSKRAIEPIPTIPRIISFLERKNIYKVYNLNRALEEWRRLDRGASRAQTQENLQRVITSMMPKIYDEYVRQSS</sequence>
<evidence type="ECO:0000256" key="1">
    <source>
        <dbReference type="SAM" id="SignalP"/>
    </source>
</evidence>